<accession>A0A1Q9GTF6</accession>
<evidence type="ECO:0000256" key="5">
    <source>
        <dbReference type="ARBA" id="ARBA00022692"/>
    </source>
</evidence>
<name>A0A1Q9GTF6_9GAMM</name>
<feature type="domain" description="Methyl-accepting transducer" evidence="12">
    <location>
        <begin position="355"/>
        <end position="591"/>
    </location>
</feature>
<evidence type="ECO:0000313" key="15">
    <source>
        <dbReference type="Proteomes" id="UP000186905"/>
    </source>
</evidence>
<feature type="transmembrane region" description="Helical" evidence="11">
    <location>
        <begin position="276"/>
        <end position="299"/>
    </location>
</feature>
<dbReference type="Gene3D" id="1.10.287.950">
    <property type="entry name" value="Methyl-accepting chemotaxis protein"/>
    <property type="match status" value="1"/>
</dbReference>
<dbReference type="InterPro" id="IPR003660">
    <property type="entry name" value="HAMP_dom"/>
</dbReference>
<feature type="transmembrane region" description="Helical" evidence="11">
    <location>
        <begin position="9"/>
        <end position="28"/>
    </location>
</feature>
<dbReference type="FunFam" id="1.10.287.950:FF:000001">
    <property type="entry name" value="Methyl-accepting chemotaxis sensory transducer"/>
    <property type="match status" value="1"/>
</dbReference>
<comment type="similarity">
    <text evidence="9">Belongs to the methyl-accepting chemotaxis (MCP) protein family.</text>
</comment>
<evidence type="ECO:0000313" key="14">
    <source>
        <dbReference type="EMBL" id="OLQ78371.1"/>
    </source>
</evidence>
<evidence type="ECO:0000256" key="4">
    <source>
        <dbReference type="ARBA" id="ARBA00022500"/>
    </source>
</evidence>
<keyword evidence="6 11" id="KW-1133">Transmembrane helix</keyword>
<dbReference type="PANTHER" id="PTHR32089">
    <property type="entry name" value="METHYL-ACCEPTING CHEMOTAXIS PROTEIN MCPB"/>
    <property type="match status" value="1"/>
</dbReference>
<dbReference type="OrthoDB" id="2489132at2"/>
<dbReference type="Pfam" id="PF00672">
    <property type="entry name" value="HAMP"/>
    <property type="match status" value="1"/>
</dbReference>
<dbReference type="Proteomes" id="UP000186905">
    <property type="component" value="Unassembled WGS sequence"/>
</dbReference>
<dbReference type="RefSeq" id="WP_075763223.1">
    <property type="nucleotide sequence ID" value="NZ_MJIL01000056.1"/>
</dbReference>
<evidence type="ECO:0000256" key="8">
    <source>
        <dbReference type="ARBA" id="ARBA00023224"/>
    </source>
</evidence>
<dbReference type="Pfam" id="PF00015">
    <property type="entry name" value="MCPsignal"/>
    <property type="match status" value="1"/>
</dbReference>
<evidence type="ECO:0000256" key="9">
    <source>
        <dbReference type="ARBA" id="ARBA00029447"/>
    </source>
</evidence>
<dbReference type="InterPro" id="IPR004089">
    <property type="entry name" value="MCPsignal_dom"/>
</dbReference>
<dbReference type="EMBL" id="MJIL01000056">
    <property type="protein sequence ID" value="OLQ78371.1"/>
    <property type="molecule type" value="Genomic_DNA"/>
</dbReference>
<comment type="caution">
    <text evidence="14">The sequence shown here is derived from an EMBL/GenBank/DDBJ whole genome shotgun (WGS) entry which is preliminary data.</text>
</comment>
<evidence type="ECO:0000256" key="10">
    <source>
        <dbReference type="PROSITE-ProRule" id="PRU00284"/>
    </source>
</evidence>
<dbReference type="GO" id="GO:0007165">
    <property type="term" value="P:signal transduction"/>
    <property type="evidence" value="ECO:0007669"/>
    <property type="project" value="UniProtKB-KW"/>
</dbReference>
<dbReference type="CDD" id="cd11386">
    <property type="entry name" value="MCP_signal"/>
    <property type="match status" value="1"/>
</dbReference>
<dbReference type="STRING" id="1903952.BIT28_00345"/>
<dbReference type="GO" id="GO:0006935">
    <property type="term" value="P:chemotaxis"/>
    <property type="evidence" value="ECO:0007669"/>
    <property type="project" value="UniProtKB-KW"/>
</dbReference>
<dbReference type="Gene3D" id="3.30.450.20">
    <property type="entry name" value="PAS domain"/>
    <property type="match status" value="2"/>
</dbReference>
<dbReference type="InterPro" id="IPR029151">
    <property type="entry name" value="Sensor-like_sf"/>
</dbReference>
<dbReference type="PROSITE" id="PS50111">
    <property type="entry name" value="CHEMOTAXIS_TRANSDUC_2"/>
    <property type="match status" value="1"/>
</dbReference>
<dbReference type="Pfam" id="PF02743">
    <property type="entry name" value="dCache_1"/>
    <property type="match status" value="1"/>
</dbReference>
<feature type="domain" description="HAMP" evidence="13">
    <location>
        <begin position="296"/>
        <end position="350"/>
    </location>
</feature>
<gene>
    <name evidence="14" type="ORF">BIT28_00345</name>
</gene>
<evidence type="ECO:0000256" key="1">
    <source>
        <dbReference type="ARBA" id="ARBA00004533"/>
    </source>
</evidence>
<evidence type="ECO:0000259" key="13">
    <source>
        <dbReference type="PROSITE" id="PS50885"/>
    </source>
</evidence>
<dbReference type="SMART" id="SM00283">
    <property type="entry name" value="MA"/>
    <property type="match status" value="1"/>
</dbReference>
<keyword evidence="4" id="KW-0145">Chemotaxis</keyword>
<keyword evidence="8 10" id="KW-0807">Transducer</keyword>
<evidence type="ECO:0000256" key="7">
    <source>
        <dbReference type="ARBA" id="ARBA00023136"/>
    </source>
</evidence>
<evidence type="ECO:0000259" key="12">
    <source>
        <dbReference type="PROSITE" id="PS50111"/>
    </source>
</evidence>
<dbReference type="CDD" id="cd06225">
    <property type="entry name" value="HAMP"/>
    <property type="match status" value="1"/>
</dbReference>
<keyword evidence="5 11" id="KW-0812">Transmembrane</keyword>
<sequence length="627" mass="68008">MNLTLKHKLLGCVFSAIILIAGGLIWLASNELFSQSRSGIYARATSLTNIATDAVGYWLEEHKIIISSAAQLSSLEQLPTVMEQAQKNGQFNDVFFADLKGNLFIAGNHTTALESFDARTRNWYQQAMNTSSVSTSAPYKGTANGKPMLTFSAPIMLNGQTVGVIGADITLDYLQKTITGYDVGKNSNAMLLTRQGNILAYYKSQLALQPLADIAPELTVSQIHDAMAEQSIQIFEQNNQQKLIYFGGIDNSDWIFAVEMDRATEEASHNQLLKSLIATGIIGTLIALLAVSMLVNYLFRDLGKVSVALADIANGEGDLTQRLQPHSNDEIGQLANNFNRFLDNMHGMISRLSHMSGSLAEQAHDTANHAQQRSRRIQQQQDEINMVATAITEMATATQEIANNAENTAQTSEKTVSHAQLGAGEVDKSQHSISNLAHEVDNATEVIKALDHHAQNINSILSTIQDIAEQTNLLALNAAIEAARAGEQGRGFAVVADEVRILSQRTHSSTQEIQQTIETLQQTTSEAVSIMGDSKLLAETSVTDAASASNSLGHITQSVNQISDMATQIASAAEEQSLVTSEITRNTEAVREVSDQLAHEANEASEQAIQLSELSASLRKEIARFKL</sequence>
<keyword evidence="15" id="KW-1185">Reference proteome</keyword>
<evidence type="ECO:0000256" key="6">
    <source>
        <dbReference type="ARBA" id="ARBA00022989"/>
    </source>
</evidence>
<dbReference type="PROSITE" id="PS50885">
    <property type="entry name" value="HAMP"/>
    <property type="match status" value="1"/>
</dbReference>
<dbReference type="CDD" id="cd12913">
    <property type="entry name" value="PDC1_MCP_like"/>
    <property type="match status" value="1"/>
</dbReference>
<evidence type="ECO:0000256" key="3">
    <source>
        <dbReference type="ARBA" id="ARBA00022475"/>
    </source>
</evidence>
<dbReference type="SUPFAM" id="SSF58104">
    <property type="entry name" value="Methyl-accepting chemotaxis protein (MCP) signaling domain"/>
    <property type="match status" value="1"/>
</dbReference>
<comment type="subcellular location">
    <subcellularLocation>
        <location evidence="1">Cell inner membrane</location>
    </subcellularLocation>
    <subcellularLocation>
        <location evidence="2">Cell membrane</location>
        <topology evidence="2">Multi-pass membrane protein</topology>
    </subcellularLocation>
</comment>
<dbReference type="SMART" id="SM00304">
    <property type="entry name" value="HAMP"/>
    <property type="match status" value="2"/>
</dbReference>
<dbReference type="CDD" id="cd12912">
    <property type="entry name" value="PDC2_MCP_like"/>
    <property type="match status" value="1"/>
</dbReference>
<evidence type="ECO:0000256" key="2">
    <source>
        <dbReference type="ARBA" id="ARBA00004651"/>
    </source>
</evidence>
<dbReference type="InterPro" id="IPR033479">
    <property type="entry name" value="dCache_1"/>
</dbReference>
<dbReference type="PANTHER" id="PTHR32089:SF117">
    <property type="entry name" value="METHYL ACCEPTING SENSORY TRANSDUCER WITH CACHE_1 SMALL MOLECULE BINDING DOMAIN"/>
    <property type="match status" value="1"/>
</dbReference>
<organism evidence="14 15">
    <name type="scientific">Photobacterium proteolyticum</name>
    <dbReference type="NCBI Taxonomy" id="1903952"/>
    <lineage>
        <taxon>Bacteria</taxon>
        <taxon>Pseudomonadati</taxon>
        <taxon>Pseudomonadota</taxon>
        <taxon>Gammaproteobacteria</taxon>
        <taxon>Vibrionales</taxon>
        <taxon>Vibrionaceae</taxon>
        <taxon>Photobacterium</taxon>
    </lineage>
</organism>
<keyword evidence="3" id="KW-1003">Cell membrane</keyword>
<dbReference type="GO" id="GO:0005886">
    <property type="term" value="C:plasma membrane"/>
    <property type="evidence" value="ECO:0007669"/>
    <property type="project" value="UniProtKB-SubCell"/>
</dbReference>
<dbReference type="SUPFAM" id="SSF103190">
    <property type="entry name" value="Sensory domain-like"/>
    <property type="match status" value="1"/>
</dbReference>
<proteinExistence type="inferred from homology"/>
<evidence type="ECO:0000256" key="11">
    <source>
        <dbReference type="SAM" id="Phobius"/>
    </source>
</evidence>
<protein>
    <submittedName>
        <fullName evidence="14">Chemotaxis protein</fullName>
    </submittedName>
</protein>
<dbReference type="AlphaFoldDB" id="A0A1Q9GTF6"/>
<reference evidence="14 15" key="1">
    <citation type="submission" date="2016-09" db="EMBL/GenBank/DDBJ databases">
        <title>Photobacterium proteolyticum sp. nov. a protease producing bacterium isolated from ocean sediments of Laizhou Bay.</title>
        <authorList>
            <person name="Li Y."/>
        </authorList>
    </citation>
    <scope>NUCLEOTIDE SEQUENCE [LARGE SCALE GENOMIC DNA]</scope>
    <source>
        <strain evidence="14 15">13-12</strain>
    </source>
</reference>
<keyword evidence="7 11" id="KW-0472">Membrane</keyword>